<proteinExistence type="predicted"/>
<dbReference type="PANTHER" id="PTHR11207:SF0">
    <property type="entry name" value="RIBONUCLEASE 3"/>
    <property type="match status" value="1"/>
</dbReference>
<organism evidence="7 8">
    <name type="scientific">Amphiprion ocellaris</name>
    <name type="common">Clown anemonefish</name>
    <dbReference type="NCBI Taxonomy" id="80972"/>
    <lineage>
        <taxon>Eukaryota</taxon>
        <taxon>Metazoa</taxon>
        <taxon>Chordata</taxon>
        <taxon>Craniata</taxon>
        <taxon>Vertebrata</taxon>
        <taxon>Euteleostomi</taxon>
        <taxon>Actinopterygii</taxon>
        <taxon>Neopterygii</taxon>
        <taxon>Teleostei</taxon>
        <taxon>Neoteleostei</taxon>
        <taxon>Acanthomorphata</taxon>
        <taxon>Ovalentaria</taxon>
        <taxon>Pomacentridae</taxon>
        <taxon>Amphiprion</taxon>
    </lineage>
</organism>
<dbReference type="FunFam" id="3.30.160.20:FF:000012">
    <property type="entry name" value="Drosha ribonuclease III"/>
    <property type="match status" value="1"/>
</dbReference>
<dbReference type="CDD" id="cd19877">
    <property type="entry name" value="DSRM_RNAse_III_meta_like"/>
    <property type="match status" value="1"/>
</dbReference>
<dbReference type="InterPro" id="IPR036389">
    <property type="entry name" value="RNase_III_sf"/>
</dbReference>
<dbReference type="PROSITE" id="PS50137">
    <property type="entry name" value="DS_RBD"/>
    <property type="match status" value="1"/>
</dbReference>
<dbReference type="PANTHER" id="PTHR11207">
    <property type="entry name" value="RIBONUCLEASE III"/>
    <property type="match status" value="1"/>
</dbReference>
<keyword evidence="1" id="KW-0540">Nuclease</keyword>
<dbReference type="Proteomes" id="UP001501940">
    <property type="component" value="Chromosome 9"/>
</dbReference>
<feature type="domain" description="DRBM" evidence="6">
    <location>
        <begin position="65"/>
        <end position="139"/>
    </location>
</feature>
<reference evidence="7" key="2">
    <citation type="submission" date="2025-08" db="UniProtKB">
        <authorList>
            <consortium name="Ensembl"/>
        </authorList>
    </citation>
    <scope>IDENTIFICATION</scope>
</reference>
<evidence type="ECO:0000256" key="3">
    <source>
        <dbReference type="ARBA" id="ARBA00022801"/>
    </source>
</evidence>
<dbReference type="InterPro" id="IPR014720">
    <property type="entry name" value="dsRBD_dom"/>
</dbReference>
<dbReference type="GO" id="GO:0004525">
    <property type="term" value="F:ribonuclease III activity"/>
    <property type="evidence" value="ECO:0007669"/>
    <property type="project" value="InterPro"/>
</dbReference>
<name>A0A3Q1CT92_AMPOC</name>
<dbReference type="GO" id="GO:0031054">
    <property type="term" value="P:pre-miRNA processing"/>
    <property type="evidence" value="ECO:0007669"/>
    <property type="project" value="InterPro"/>
</dbReference>
<protein>
    <recommendedName>
        <fullName evidence="6">DRBM domain-containing protein</fullName>
    </recommendedName>
</protein>
<evidence type="ECO:0000256" key="1">
    <source>
        <dbReference type="ARBA" id="ARBA00022722"/>
    </source>
</evidence>
<evidence type="ECO:0000313" key="7">
    <source>
        <dbReference type="Ensembl" id="ENSAOCP00000031197.2"/>
    </source>
</evidence>
<reference evidence="7 8" key="1">
    <citation type="submission" date="2022-01" db="EMBL/GenBank/DDBJ databases">
        <title>A chromosome-scale genome assembly of the false clownfish, Amphiprion ocellaris.</title>
        <authorList>
            <person name="Ryu T."/>
        </authorList>
    </citation>
    <scope>NUCLEOTIDE SEQUENCE [LARGE SCALE GENOMIC DNA]</scope>
</reference>
<dbReference type="GO" id="GO:0003723">
    <property type="term" value="F:RNA binding"/>
    <property type="evidence" value="ECO:0007669"/>
    <property type="project" value="UniProtKB-UniRule"/>
</dbReference>
<dbReference type="InterPro" id="IPR044442">
    <property type="entry name" value="RNAse_III_DSRM__animal"/>
</dbReference>
<dbReference type="InterPro" id="IPR000999">
    <property type="entry name" value="RNase_III_dom"/>
</dbReference>
<dbReference type="GO" id="GO:0070877">
    <property type="term" value="C:microprocessor complex"/>
    <property type="evidence" value="ECO:0007669"/>
    <property type="project" value="TreeGrafter"/>
</dbReference>
<dbReference type="SUPFAM" id="SSF69065">
    <property type="entry name" value="RNase III domain-like"/>
    <property type="match status" value="1"/>
</dbReference>
<dbReference type="GeneTree" id="ENSGT00730000111052"/>
<evidence type="ECO:0000256" key="2">
    <source>
        <dbReference type="ARBA" id="ARBA00022759"/>
    </source>
</evidence>
<gene>
    <name evidence="7" type="primary">CIDEA</name>
</gene>
<dbReference type="Pfam" id="PF00035">
    <property type="entry name" value="dsrm"/>
    <property type="match status" value="1"/>
</dbReference>
<dbReference type="Ensembl" id="ENSAOCT00000026930.2">
    <property type="protein sequence ID" value="ENSAOCP00000031197.2"/>
    <property type="gene ID" value="ENSAOCG00000031040.1"/>
</dbReference>
<dbReference type="AlphaFoldDB" id="A0A3Q1CT92"/>
<keyword evidence="4 5" id="KW-0694">RNA-binding</keyword>
<dbReference type="GO" id="GO:0031053">
    <property type="term" value="P:primary miRNA processing"/>
    <property type="evidence" value="ECO:0007669"/>
    <property type="project" value="TreeGrafter"/>
</dbReference>
<evidence type="ECO:0000256" key="5">
    <source>
        <dbReference type="PROSITE-ProRule" id="PRU00266"/>
    </source>
</evidence>
<reference evidence="7" key="3">
    <citation type="submission" date="2025-09" db="UniProtKB">
        <authorList>
            <consortium name="Ensembl"/>
        </authorList>
    </citation>
    <scope>IDENTIFICATION</scope>
</reference>
<dbReference type="CDD" id="cd00593">
    <property type="entry name" value="RIBOc"/>
    <property type="match status" value="1"/>
</dbReference>
<dbReference type="SUPFAM" id="SSF54768">
    <property type="entry name" value="dsRNA-binding domain-like"/>
    <property type="match status" value="1"/>
</dbReference>
<evidence type="ECO:0000259" key="6">
    <source>
        <dbReference type="PROSITE" id="PS50137"/>
    </source>
</evidence>
<keyword evidence="3" id="KW-0378">Hydrolase</keyword>
<keyword evidence="2" id="KW-0255">Endonuclease</keyword>
<accession>A0A3Q1CT92</accession>
<evidence type="ECO:0000313" key="8">
    <source>
        <dbReference type="Proteomes" id="UP001501940"/>
    </source>
</evidence>
<evidence type="ECO:0000256" key="4">
    <source>
        <dbReference type="ARBA" id="ARBA00022884"/>
    </source>
</evidence>
<dbReference type="SMART" id="SM00358">
    <property type="entry name" value="DSRM"/>
    <property type="match status" value="1"/>
</dbReference>
<dbReference type="Gene3D" id="3.30.160.20">
    <property type="match status" value="1"/>
</dbReference>
<dbReference type="Gene3D" id="1.10.1520.10">
    <property type="entry name" value="Ribonuclease III domain"/>
    <property type="match status" value="1"/>
</dbReference>
<sequence length="241" mass="27206">MQDFAITNDKTKRPVALRTKTLADLLESFIAALYIDKDLEFVHTFMNVCFFPRLKEFILNQDWNDPKSQLQQCCLTLRTEGKEPDIPLYKTLQTVGPSHARTYTVAVYFKGERIGCGKGPSIQQAEMGAAMDALEKCKCDTNPSPSTHFKPFTRFALVLNISLQYARWLAESRGLTIRLAATYRTLGRLKCSPRARAGRRARDGEPIKQGGSRVSSTMSIVLEVCVESKVCCFLFLLCFQE</sequence>
<keyword evidence="8" id="KW-1185">Reference proteome</keyword>